<proteinExistence type="predicted"/>
<keyword evidence="2" id="KW-1185">Reference proteome</keyword>
<accession>A0ACC5T5E7</accession>
<sequence length="152" mass="17437">MSNIAQITGNIGLYHVARELSLSGWNVMPTVRNARGADLYAASEDERTMHPIQVKAHSGKPQDTSLGLHPETIVTPWWVFVVYTRTPEITCYVLTLGEIHDRMGRDPGTRSRKPEQERIFWLHRKYYTPGSESEMKEARNAWHRLGVPRVIL</sequence>
<gene>
    <name evidence="1" type="ORF">J2Z19_006101</name>
</gene>
<dbReference type="EMBL" id="JAGGJR010000016">
    <property type="protein sequence ID" value="MBP1876351.1"/>
    <property type="molecule type" value="Genomic_DNA"/>
</dbReference>
<name>A0ACC5T5E7_ENSAD</name>
<protein>
    <submittedName>
        <fullName evidence="1">Uncharacterized protein</fullName>
    </submittedName>
</protein>
<reference evidence="1" key="1">
    <citation type="submission" date="2021-03" db="EMBL/GenBank/DDBJ databases">
        <title>Genomic Encyclopedia of Type Strains, Phase IV (KMG-IV): sequencing the most valuable type-strain genomes for metagenomic binning, comparative biology and taxonomic classification.</title>
        <authorList>
            <person name="Goeker M."/>
        </authorList>
    </citation>
    <scope>NUCLEOTIDE SEQUENCE</scope>
    <source>
        <strain evidence="1">DSM 18131</strain>
    </source>
</reference>
<evidence type="ECO:0000313" key="2">
    <source>
        <dbReference type="Proteomes" id="UP000823773"/>
    </source>
</evidence>
<comment type="caution">
    <text evidence="1">The sequence shown here is derived from an EMBL/GenBank/DDBJ whole genome shotgun (WGS) entry which is preliminary data.</text>
</comment>
<evidence type="ECO:0000313" key="1">
    <source>
        <dbReference type="EMBL" id="MBP1876351.1"/>
    </source>
</evidence>
<organism evidence="1 2">
    <name type="scientific">Ensifer adhaerens</name>
    <name type="common">Sinorhizobium morelense</name>
    <dbReference type="NCBI Taxonomy" id="106592"/>
    <lineage>
        <taxon>Bacteria</taxon>
        <taxon>Pseudomonadati</taxon>
        <taxon>Pseudomonadota</taxon>
        <taxon>Alphaproteobacteria</taxon>
        <taxon>Hyphomicrobiales</taxon>
        <taxon>Rhizobiaceae</taxon>
        <taxon>Sinorhizobium/Ensifer group</taxon>
        <taxon>Ensifer</taxon>
    </lineage>
</organism>
<dbReference type="Proteomes" id="UP000823773">
    <property type="component" value="Unassembled WGS sequence"/>
</dbReference>